<evidence type="ECO:0000256" key="2">
    <source>
        <dbReference type="SAM" id="Phobius"/>
    </source>
</evidence>
<dbReference type="PANTHER" id="PTHR33748">
    <property type="entry name" value="PROTEIN CBG04600"/>
    <property type="match status" value="1"/>
</dbReference>
<dbReference type="Proteomes" id="UP000835052">
    <property type="component" value="Unassembled WGS sequence"/>
</dbReference>
<keyword evidence="2" id="KW-0812">Transmembrane</keyword>
<evidence type="ECO:0000313" key="3">
    <source>
        <dbReference type="EMBL" id="CAD6188481.1"/>
    </source>
</evidence>
<dbReference type="Gene3D" id="3.10.310.50">
    <property type="match status" value="1"/>
</dbReference>
<proteinExistence type="predicted"/>
<dbReference type="GO" id="GO:0005892">
    <property type="term" value="C:acetylcholine-gated channel complex"/>
    <property type="evidence" value="ECO:0007669"/>
    <property type="project" value="InterPro"/>
</dbReference>
<dbReference type="InterPro" id="IPR033438">
    <property type="entry name" value="MOLO1"/>
</dbReference>
<dbReference type="AlphaFoldDB" id="A0A8S1GYX9"/>
<name>A0A8S1GYX9_9PELO</name>
<sequence length="367" mass="40891">MGPEIVAKKTSVTTYYTEMEPHHMDCGWWSRHDAPNKERRAVRRPSNPNEQPLEMDDGGAAIDPSAPPSPAHAVELRPFVLVGGRGSQWTSMMFPDLRGPTVSQCLAVLPRNKQQLYVCDPDHILNNTQAMQLNLMLQELAVGTPCHCQRRSQCTSGSAGSGSEGLHGFVVSVAIVRNLHMQMHSPSEAQLTERAELFCRALEGRWALGDCGNSIIIFVWQHYKKLVIWPARLAERYVTSAERKAIISKVNEFAQVDNWFQALSIIIKELSNELNGVPEDKFDTGTLSLLISIAVAVFLTIFITCCVCAFRCCGNVRQDRRKSVERAVDTLRASVIRRSGQLRRSISRSPKTVNPTRFFPSSDATAV</sequence>
<feature type="transmembrane region" description="Helical" evidence="2">
    <location>
        <begin position="289"/>
        <end position="313"/>
    </location>
</feature>
<reference evidence="3" key="1">
    <citation type="submission" date="2020-10" db="EMBL/GenBank/DDBJ databases">
        <authorList>
            <person name="Kikuchi T."/>
        </authorList>
    </citation>
    <scope>NUCLEOTIDE SEQUENCE</scope>
    <source>
        <strain evidence="3">NKZ352</strain>
    </source>
</reference>
<dbReference type="Pfam" id="PF17175">
    <property type="entry name" value="MOLO1"/>
    <property type="match status" value="1"/>
</dbReference>
<protein>
    <submittedName>
        <fullName evidence="3">Uncharacterized protein</fullName>
    </submittedName>
</protein>
<organism evidence="3 4">
    <name type="scientific">Caenorhabditis auriculariae</name>
    <dbReference type="NCBI Taxonomy" id="2777116"/>
    <lineage>
        <taxon>Eukaryota</taxon>
        <taxon>Metazoa</taxon>
        <taxon>Ecdysozoa</taxon>
        <taxon>Nematoda</taxon>
        <taxon>Chromadorea</taxon>
        <taxon>Rhabditida</taxon>
        <taxon>Rhabditina</taxon>
        <taxon>Rhabditomorpha</taxon>
        <taxon>Rhabditoidea</taxon>
        <taxon>Rhabditidae</taxon>
        <taxon>Peloderinae</taxon>
        <taxon>Caenorhabditis</taxon>
    </lineage>
</organism>
<comment type="caution">
    <text evidence="3">The sequence shown here is derived from an EMBL/GenBank/DDBJ whole genome shotgun (WGS) entry which is preliminary data.</text>
</comment>
<dbReference type="OrthoDB" id="8062037at2759"/>
<evidence type="ECO:0000313" key="4">
    <source>
        <dbReference type="Proteomes" id="UP000835052"/>
    </source>
</evidence>
<evidence type="ECO:0000256" key="1">
    <source>
        <dbReference type="SAM" id="MobiDB-lite"/>
    </source>
</evidence>
<keyword evidence="2" id="KW-0472">Membrane</keyword>
<feature type="region of interest" description="Disordered" evidence="1">
    <location>
        <begin position="37"/>
        <end position="69"/>
    </location>
</feature>
<dbReference type="PANTHER" id="PTHR33748:SF4">
    <property type="entry name" value="MOLO-1"/>
    <property type="match status" value="1"/>
</dbReference>
<accession>A0A8S1GYX9</accession>
<gene>
    <name evidence="3" type="ORF">CAUJ_LOCUS4400</name>
</gene>
<keyword evidence="2" id="KW-1133">Transmembrane helix</keyword>
<dbReference type="EMBL" id="CAJGYM010000008">
    <property type="protein sequence ID" value="CAD6188481.1"/>
    <property type="molecule type" value="Genomic_DNA"/>
</dbReference>
<keyword evidence="4" id="KW-1185">Reference proteome</keyword>